<dbReference type="InterPro" id="IPR031807">
    <property type="entry name" value="HicB-like"/>
</dbReference>
<sequence>MKSNNYTFRVIIEPSEDGGYHGFVPLLKGLHTQGDDIEKVRQNLKEATICHLRGLLKDSEPVPQEENALEMVQSISFQELALT</sequence>
<name>A0A1F5VII1_9BACT</name>
<dbReference type="AlphaFoldDB" id="A0A1F5VII1"/>
<gene>
    <name evidence="2" type="ORF">A2834_03770</name>
</gene>
<dbReference type="STRING" id="1798325.A2834_03770"/>
<protein>
    <recommendedName>
        <fullName evidence="1">HicB-like antitoxin of toxin-antitoxin system domain-containing protein</fullName>
    </recommendedName>
</protein>
<accession>A0A1F5VII1</accession>
<dbReference type="PANTHER" id="PTHR34504:SF4">
    <property type="entry name" value="ANTITOXIN HICB"/>
    <property type="match status" value="1"/>
</dbReference>
<dbReference type="Gene3D" id="3.30.160.250">
    <property type="match status" value="1"/>
</dbReference>
<evidence type="ECO:0000259" key="1">
    <source>
        <dbReference type="Pfam" id="PF15919"/>
    </source>
</evidence>
<dbReference type="Proteomes" id="UP000179251">
    <property type="component" value="Unassembled WGS sequence"/>
</dbReference>
<evidence type="ECO:0000313" key="2">
    <source>
        <dbReference type="EMBL" id="OGF63225.1"/>
    </source>
</evidence>
<dbReference type="EMBL" id="MFHD01000005">
    <property type="protein sequence ID" value="OGF63225.1"/>
    <property type="molecule type" value="Genomic_DNA"/>
</dbReference>
<dbReference type="InterPro" id="IPR051404">
    <property type="entry name" value="TA_system_antitoxin"/>
</dbReference>
<comment type="caution">
    <text evidence="2">The sequence shown here is derived from an EMBL/GenBank/DDBJ whole genome shotgun (WGS) entry which is preliminary data.</text>
</comment>
<dbReference type="InterPro" id="IPR035069">
    <property type="entry name" value="TTHA1013/TTHA0281-like"/>
</dbReference>
<feature type="domain" description="HicB-like antitoxin of toxin-antitoxin system" evidence="1">
    <location>
        <begin position="8"/>
        <end position="79"/>
    </location>
</feature>
<organism evidence="2 3">
    <name type="scientific">Candidatus Giovannonibacteria bacterium RIFCSPHIGHO2_01_FULL_45_23</name>
    <dbReference type="NCBI Taxonomy" id="1798325"/>
    <lineage>
        <taxon>Bacteria</taxon>
        <taxon>Candidatus Giovannoniibacteriota</taxon>
    </lineage>
</organism>
<dbReference type="PANTHER" id="PTHR34504">
    <property type="entry name" value="ANTITOXIN HICB"/>
    <property type="match status" value="1"/>
</dbReference>
<dbReference type="SUPFAM" id="SSF143100">
    <property type="entry name" value="TTHA1013/TTHA0281-like"/>
    <property type="match status" value="1"/>
</dbReference>
<evidence type="ECO:0000313" key="3">
    <source>
        <dbReference type="Proteomes" id="UP000179251"/>
    </source>
</evidence>
<proteinExistence type="predicted"/>
<reference evidence="2 3" key="1">
    <citation type="journal article" date="2016" name="Nat. Commun.">
        <title>Thousands of microbial genomes shed light on interconnected biogeochemical processes in an aquifer system.</title>
        <authorList>
            <person name="Anantharaman K."/>
            <person name="Brown C.T."/>
            <person name="Hug L.A."/>
            <person name="Sharon I."/>
            <person name="Castelle C.J."/>
            <person name="Probst A.J."/>
            <person name="Thomas B.C."/>
            <person name="Singh A."/>
            <person name="Wilkins M.J."/>
            <person name="Karaoz U."/>
            <person name="Brodie E.L."/>
            <person name="Williams K.H."/>
            <person name="Hubbard S.S."/>
            <person name="Banfield J.F."/>
        </authorList>
    </citation>
    <scope>NUCLEOTIDE SEQUENCE [LARGE SCALE GENOMIC DNA]</scope>
</reference>
<dbReference type="Pfam" id="PF15919">
    <property type="entry name" value="HicB_lk_antitox"/>
    <property type="match status" value="1"/>
</dbReference>